<dbReference type="AlphaFoldDB" id="A0A381TVV1"/>
<sequence length="228" mass="25653">MNQAEAAEHKANFDRDGYVIIRQFVTKDQVEEICRRAEAVTSKFPQTEGMFTNVFKGLERSDDFFKELLHNGAHVPILETLLGKKPEPTTASFFTKSKHAEEIHPHSDAMKGGVIWIAIDETNRENGCLHFIKGSHLREEEFAHLSASETNDLSEHPDLVEAAMKPGDIVMFRPTTVHWSGPNHEGTTRRGFNCFYVGDPSEWYKNLTPEQLAALKKKKSEAAAKATA</sequence>
<dbReference type="InterPro" id="IPR008775">
    <property type="entry name" value="Phytyl_CoA_dOase-like"/>
</dbReference>
<dbReference type="SUPFAM" id="SSF51197">
    <property type="entry name" value="Clavaminate synthase-like"/>
    <property type="match status" value="1"/>
</dbReference>
<proteinExistence type="predicted"/>
<gene>
    <name evidence="1" type="ORF">METZ01_LOCUS71951</name>
</gene>
<protein>
    <recommendedName>
        <fullName evidence="2">Phytanoyl-CoA dioxygenase</fullName>
    </recommendedName>
</protein>
<dbReference type="GO" id="GO:0016491">
    <property type="term" value="F:oxidoreductase activity"/>
    <property type="evidence" value="ECO:0007669"/>
    <property type="project" value="UniProtKB-ARBA"/>
</dbReference>
<dbReference type="GO" id="GO:0046872">
    <property type="term" value="F:metal ion binding"/>
    <property type="evidence" value="ECO:0007669"/>
    <property type="project" value="UniProtKB-ARBA"/>
</dbReference>
<dbReference type="PANTHER" id="PTHR20883:SF48">
    <property type="entry name" value="ECTOINE DIOXYGENASE"/>
    <property type="match status" value="1"/>
</dbReference>
<dbReference type="Pfam" id="PF05721">
    <property type="entry name" value="PhyH"/>
    <property type="match status" value="1"/>
</dbReference>
<evidence type="ECO:0000313" key="1">
    <source>
        <dbReference type="EMBL" id="SVA19097.1"/>
    </source>
</evidence>
<dbReference type="Gene3D" id="2.60.120.620">
    <property type="entry name" value="q2cbj1_9rhob like domain"/>
    <property type="match status" value="1"/>
</dbReference>
<dbReference type="PANTHER" id="PTHR20883">
    <property type="entry name" value="PHYTANOYL-COA DIOXYGENASE DOMAIN CONTAINING 1"/>
    <property type="match status" value="1"/>
</dbReference>
<dbReference type="EMBL" id="UINC01005105">
    <property type="protein sequence ID" value="SVA19097.1"/>
    <property type="molecule type" value="Genomic_DNA"/>
</dbReference>
<organism evidence="1">
    <name type="scientific">marine metagenome</name>
    <dbReference type="NCBI Taxonomy" id="408172"/>
    <lineage>
        <taxon>unclassified sequences</taxon>
        <taxon>metagenomes</taxon>
        <taxon>ecological metagenomes</taxon>
    </lineage>
</organism>
<accession>A0A381TVV1</accession>
<evidence type="ECO:0008006" key="2">
    <source>
        <dbReference type="Google" id="ProtNLM"/>
    </source>
</evidence>
<reference evidence="1" key="1">
    <citation type="submission" date="2018-05" db="EMBL/GenBank/DDBJ databases">
        <authorList>
            <person name="Lanie J.A."/>
            <person name="Ng W.-L."/>
            <person name="Kazmierczak K.M."/>
            <person name="Andrzejewski T.M."/>
            <person name="Davidsen T.M."/>
            <person name="Wayne K.J."/>
            <person name="Tettelin H."/>
            <person name="Glass J.I."/>
            <person name="Rusch D."/>
            <person name="Podicherti R."/>
            <person name="Tsui H.-C.T."/>
            <person name="Winkler M.E."/>
        </authorList>
    </citation>
    <scope>NUCLEOTIDE SEQUENCE</scope>
</reference>
<name>A0A381TVV1_9ZZZZ</name>